<accession>A0A820CPU6</accession>
<gene>
    <name evidence="1" type="ORF">OTI717_LOCUS39376</name>
</gene>
<proteinExistence type="predicted"/>
<name>A0A820CPU6_9BILA</name>
<dbReference type="AlphaFoldDB" id="A0A820CPU6"/>
<feature type="non-terminal residue" evidence="1">
    <location>
        <position position="1"/>
    </location>
</feature>
<dbReference type="EMBL" id="CAJOAX010025129">
    <property type="protein sequence ID" value="CAF4221030.1"/>
    <property type="molecule type" value="Genomic_DNA"/>
</dbReference>
<dbReference type="Proteomes" id="UP000663823">
    <property type="component" value="Unassembled WGS sequence"/>
</dbReference>
<sequence>RLLFMDPPPLLSSAFPLPPMSYIELFSDDNIR</sequence>
<evidence type="ECO:0000313" key="1">
    <source>
        <dbReference type="EMBL" id="CAF4221030.1"/>
    </source>
</evidence>
<protein>
    <submittedName>
        <fullName evidence="1">Uncharacterized protein</fullName>
    </submittedName>
</protein>
<reference evidence="1" key="1">
    <citation type="submission" date="2021-02" db="EMBL/GenBank/DDBJ databases">
        <authorList>
            <person name="Nowell W R."/>
        </authorList>
    </citation>
    <scope>NUCLEOTIDE SEQUENCE</scope>
</reference>
<comment type="caution">
    <text evidence="1">The sequence shown here is derived from an EMBL/GenBank/DDBJ whole genome shotgun (WGS) entry which is preliminary data.</text>
</comment>
<organism evidence="1 2">
    <name type="scientific">Rotaria sordida</name>
    <dbReference type="NCBI Taxonomy" id="392033"/>
    <lineage>
        <taxon>Eukaryota</taxon>
        <taxon>Metazoa</taxon>
        <taxon>Spiralia</taxon>
        <taxon>Gnathifera</taxon>
        <taxon>Rotifera</taxon>
        <taxon>Eurotatoria</taxon>
        <taxon>Bdelloidea</taxon>
        <taxon>Philodinida</taxon>
        <taxon>Philodinidae</taxon>
        <taxon>Rotaria</taxon>
    </lineage>
</organism>
<evidence type="ECO:0000313" key="2">
    <source>
        <dbReference type="Proteomes" id="UP000663823"/>
    </source>
</evidence>